<dbReference type="InterPro" id="IPR052566">
    <property type="entry name" value="Non-lysos_glucosylceramidase"/>
</dbReference>
<dbReference type="GO" id="GO:0006680">
    <property type="term" value="P:glucosylceramide catabolic process"/>
    <property type="evidence" value="ECO:0007669"/>
    <property type="project" value="InterPro"/>
</dbReference>
<keyword evidence="1" id="KW-0326">Glycosidase</keyword>
<evidence type="ECO:0000259" key="3">
    <source>
        <dbReference type="Pfam" id="PF12215"/>
    </source>
</evidence>
<evidence type="ECO:0000259" key="2">
    <source>
        <dbReference type="Pfam" id="PF04685"/>
    </source>
</evidence>
<keyword evidence="5" id="KW-1185">Reference proteome</keyword>
<dbReference type="Gene3D" id="1.50.10.10">
    <property type="match status" value="1"/>
</dbReference>
<feature type="domain" description="Glycosyl-hydrolase family 116 catalytic region" evidence="2">
    <location>
        <begin position="524"/>
        <end position="884"/>
    </location>
</feature>
<dbReference type="EC" id="3.2.1.45" evidence="1"/>
<dbReference type="InterPro" id="IPR012341">
    <property type="entry name" value="6hp_glycosidase-like_sf"/>
</dbReference>
<gene>
    <name evidence="4" type="ORF">TAV2_LOCUS1910</name>
</gene>
<dbReference type="EMBL" id="OU466857">
    <property type="protein sequence ID" value="CAH2035225.1"/>
    <property type="molecule type" value="Genomic_DNA"/>
</dbReference>
<dbReference type="Pfam" id="PF12215">
    <property type="entry name" value="Glyco_hydr_116N"/>
    <property type="match status" value="1"/>
</dbReference>
<sequence length="951" mass="106587">MQNGHRETEDQNQMVIDDKLPPFSWERKLNSQAKIPSEFKLTKRDHLHMFPLGYRLWRHTKEEASKGRASIFDIFRKHHITGDHGVPLGGIGAGSIGRSYKGEFQQFKLFPKVCEEAPILTNQFSVFVSRPGGVKHSTVLCPTKPEVIKDNGGYLCRGDAPNIGIESWDWNMTGENSTYHALYPRSWTVYNGEPDPELRIVSRQVSPFIPHNYKETSLPVSVFNFTVTNTGKEQAVVTLLFTWENSVGGASGLTGQHLNSTMMARDGVHAVALQHKTANGHPPVTYAIAAKETEDVRVSSCPSFLVSGTSPNKITAGDMWDEIKKNASFDKLTSNTCSPSKPGTSIGAAIAAKVKVPPGCDRTVTFSLSWDCPEARFDEKTYHRRYTRFYGGLGNAAVAMARDALLNFSEWETQIEEWQAPILADTTLPEWYRITLFNELYYFNSGGTIWTDGLPPKQSLDSMGRRKISLSISTLDNTTDSDQHNIALDILGRIDAVCSQIHAPLSSNAALGTTMIQNTEENIGQFLYLEGIQYLMYNTYDVHFYSSFALLMLFPKLELSIQRDFAAAVLMHDSSKKQVMSSGEFVTRKVLGAVPHDIGLNDPWFEVNAYNLFNTDRWKDLNSKFVLQVYRDVVATGDLNFAKAVWPSVYTAIAYLDQFDKDGDGMIENEGFPDQTYDAWSCSGVSAYCGGLWVAALQAGSALAREVGDNNASVYFNAKYEKARSVYEKLWNGSYFNYDNSRSGSSSSILADQLAGQWYARACGLKPIAKEEWIKKALETVYDFNVMKVKEGTRGAVNGMSPDGRVDTSTMVSREVWAGTTYSVAACMIQEGLAEKGFRTASGIYEAAWSDRGLGCSFQTPEAWNTNDEYRSLCYMRPLAIWGIQWAHTMPQVDREQEQSFRPREEEETSVLFQQHAGFIKVAHYLKTTKGKDHKNRLQTAYETFLRLLRL</sequence>
<comment type="similarity">
    <text evidence="1">Belongs to the non-lysosomal glucosylceramidase family.</text>
</comment>
<organism evidence="4 5">
    <name type="scientific">Thlaspi arvense</name>
    <name type="common">Field penny-cress</name>
    <dbReference type="NCBI Taxonomy" id="13288"/>
    <lineage>
        <taxon>Eukaryota</taxon>
        <taxon>Viridiplantae</taxon>
        <taxon>Streptophyta</taxon>
        <taxon>Embryophyta</taxon>
        <taxon>Tracheophyta</taxon>
        <taxon>Spermatophyta</taxon>
        <taxon>Magnoliopsida</taxon>
        <taxon>eudicotyledons</taxon>
        <taxon>Gunneridae</taxon>
        <taxon>Pentapetalae</taxon>
        <taxon>rosids</taxon>
        <taxon>malvids</taxon>
        <taxon>Brassicales</taxon>
        <taxon>Brassicaceae</taxon>
        <taxon>Thlaspideae</taxon>
        <taxon>Thlaspi</taxon>
    </lineage>
</organism>
<accession>A0AAU9R7K0</accession>
<evidence type="ECO:0000313" key="4">
    <source>
        <dbReference type="EMBL" id="CAH2035225.1"/>
    </source>
</evidence>
<comment type="function">
    <text evidence="1">Non-lysosomal glucosylceramidase that catalyzes the hydrolysis of glucosylceramide (GlcCer) to free glucose and ceramide.</text>
</comment>
<protein>
    <recommendedName>
        <fullName evidence="1">Non-lysosomal glucosylceramidase</fullName>
        <shortName evidence="1">NLGase</shortName>
        <ecNumber evidence="1">3.2.1.45</ecNumber>
    </recommendedName>
</protein>
<dbReference type="PANTHER" id="PTHR12654">
    <property type="entry name" value="BILE ACID BETA-GLUCOSIDASE-RELATED"/>
    <property type="match status" value="1"/>
</dbReference>
<keyword evidence="1" id="KW-0472">Membrane</keyword>
<evidence type="ECO:0000256" key="1">
    <source>
        <dbReference type="PIRNR" id="PIRNR028944"/>
    </source>
</evidence>
<dbReference type="Pfam" id="PF04685">
    <property type="entry name" value="DUF608"/>
    <property type="match status" value="1"/>
</dbReference>
<dbReference type="PIRSF" id="PIRSF028944">
    <property type="entry name" value="Beta_gluc_GBA2"/>
    <property type="match status" value="1"/>
</dbReference>
<dbReference type="GO" id="GO:0005975">
    <property type="term" value="P:carbohydrate metabolic process"/>
    <property type="evidence" value="ECO:0007669"/>
    <property type="project" value="InterPro"/>
</dbReference>
<dbReference type="GO" id="GO:0008422">
    <property type="term" value="F:beta-glucosidase activity"/>
    <property type="evidence" value="ECO:0007669"/>
    <property type="project" value="TreeGrafter"/>
</dbReference>
<dbReference type="InterPro" id="IPR008928">
    <property type="entry name" value="6-hairpin_glycosidase_sf"/>
</dbReference>
<evidence type="ECO:0000313" key="5">
    <source>
        <dbReference type="Proteomes" id="UP000836841"/>
    </source>
</evidence>
<keyword evidence="1" id="KW-0443">Lipid metabolism</keyword>
<dbReference type="Proteomes" id="UP000836841">
    <property type="component" value="Chromosome 1"/>
</dbReference>
<feature type="domain" description="Glycosyl-hydrolase family 116 N-terminal" evidence="3">
    <location>
        <begin position="85"/>
        <end position="411"/>
    </location>
</feature>
<dbReference type="FunFam" id="1.50.10.10:FF:000006">
    <property type="entry name" value="Non-lysosomal glucosylceramidase"/>
    <property type="match status" value="1"/>
</dbReference>
<comment type="catalytic activity">
    <reaction evidence="1">
        <text>a beta-D-glucosyl-(1&lt;-&gt;1')-N-acylsphing-4-enine + H2O = an N-acylsphing-4-enine + D-glucose</text>
        <dbReference type="Rhea" id="RHEA:13269"/>
        <dbReference type="ChEBI" id="CHEBI:4167"/>
        <dbReference type="ChEBI" id="CHEBI:15377"/>
        <dbReference type="ChEBI" id="CHEBI:22801"/>
        <dbReference type="ChEBI" id="CHEBI:52639"/>
        <dbReference type="EC" id="3.2.1.45"/>
    </reaction>
</comment>
<dbReference type="PANTHER" id="PTHR12654:SF25">
    <property type="entry name" value="NON-LYSOSOMAL GLUCOSYLCERAMIDASE"/>
    <property type="match status" value="1"/>
</dbReference>
<dbReference type="InterPro" id="IPR006775">
    <property type="entry name" value="GH116_catalytic"/>
</dbReference>
<dbReference type="InterPro" id="IPR014551">
    <property type="entry name" value="B_Glucosidase_GBA2-typ"/>
</dbReference>
<dbReference type="AlphaFoldDB" id="A0AAU9R7K0"/>
<name>A0AAU9R7K0_THLAR</name>
<proteinExistence type="inferred from homology"/>
<dbReference type="GO" id="GO:0016020">
    <property type="term" value="C:membrane"/>
    <property type="evidence" value="ECO:0007669"/>
    <property type="project" value="InterPro"/>
</dbReference>
<dbReference type="SUPFAM" id="SSF48208">
    <property type="entry name" value="Six-hairpin glycosidases"/>
    <property type="match status" value="1"/>
</dbReference>
<reference evidence="4 5" key="1">
    <citation type="submission" date="2022-03" db="EMBL/GenBank/DDBJ databases">
        <authorList>
            <person name="Nunn A."/>
            <person name="Chopra R."/>
            <person name="Nunn A."/>
            <person name="Contreras Garrido A."/>
        </authorList>
    </citation>
    <scope>NUCLEOTIDE SEQUENCE [LARGE SCALE GENOMIC DNA]</scope>
</reference>
<keyword evidence="1" id="KW-0378">Hydrolase</keyword>
<dbReference type="GO" id="GO:0004348">
    <property type="term" value="F:glucosylceramidase activity"/>
    <property type="evidence" value="ECO:0007669"/>
    <property type="project" value="UniProtKB-EC"/>
</dbReference>
<dbReference type="InterPro" id="IPR024462">
    <property type="entry name" value="GH116_N"/>
</dbReference>